<dbReference type="GO" id="GO:0016829">
    <property type="term" value="F:lyase activity"/>
    <property type="evidence" value="ECO:0007669"/>
    <property type="project" value="UniProtKB-KW"/>
</dbReference>
<dbReference type="OrthoDB" id="9768878at2"/>
<evidence type="ECO:0000313" key="4">
    <source>
        <dbReference type="EMBL" id="SFF83992.1"/>
    </source>
</evidence>
<evidence type="ECO:0000259" key="3">
    <source>
        <dbReference type="SMART" id="SM00998"/>
    </source>
</evidence>
<sequence length="445" mass="45680">MTAAGPVRSESDAGLLAPGWAGSPAASATSDGAFLAALLDAEAALTRAQAGLGLAPDAAASAVSAVVAADLDVRSIALRARGGGNPVIPLVADLTAAVGKEYGPYVHRGATSQDILDTALMLVARRTLDLVLADLERTARALARLAAAHRDTVMPGRTLTQHAVPTTFGLKAAGWRSLVLDARDRLAVLRLPAQLGGAAGTLAAFAAFGAEDPGAFVAAYAGELGLAEPALPWHTLRTPIADLAGGLAFTAGALGKMAADVLTLSRTEIAEVAEGSGGGSSAMPHKANPVAATMIAASARRAPGLAATLYGSMVAEDERPAGAWHAEWEPLRELLRLVAGTALNAAELVEGLRVNTDAMRDHLALTHGLIVSERLAVELAPVLGRARAKELLTRAAERAVAERRPLVDVLGEEPELKELDLVELTDPTRYTGSAGALTDRALERT</sequence>
<dbReference type="InterPro" id="IPR022761">
    <property type="entry name" value="Fumarate_lyase_N"/>
</dbReference>
<reference evidence="4 5" key="1">
    <citation type="submission" date="2016-10" db="EMBL/GenBank/DDBJ databases">
        <authorList>
            <person name="de Groot N.N."/>
        </authorList>
    </citation>
    <scope>NUCLEOTIDE SEQUENCE [LARGE SCALE GENOMIC DNA]</scope>
    <source>
        <strain evidence="4 5">OK461</strain>
    </source>
</reference>
<dbReference type="Pfam" id="PF00206">
    <property type="entry name" value="Lyase_1"/>
    <property type="match status" value="1"/>
</dbReference>
<dbReference type="InterPro" id="IPR008948">
    <property type="entry name" value="L-Aspartase-like"/>
</dbReference>
<dbReference type="SUPFAM" id="SSF48557">
    <property type="entry name" value="L-aspartase-like"/>
    <property type="match status" value="1"/>
</dbReference>
<dbReference type="Gene3D" id="1.10.40.30">
    <property type="entry name" value="Fumarase/aspartase (C-terminal domain)"/>
    <property type="match status" value="1"/>
</dbReference>
<keyword evidence="1" id="KW-0456">Lyase</keyword>
<dbReference type="InterPro" id="IPR024083">
    <property type="entry name" value="Fumarase/histidase_N"/>
</dbReference>
<dbReference type="PANTHER" id="PTHR43172">
    <property type="entry name" value="ADENYLOSUCCINATE LYASE"/>
    <property type="match status" value="1"/>
</dbReference>
<keyword evidence="4" id="KW-0413">Isomerase</keyword>
<name>A0A1I2LXE6_9ACTN</name>
<dbReference type="STRING" id="68239.GCA_000745715_01411"/>
<dbReference type="Pfam" id="PF10397">
    <property type="entry name" value="ADSL_C"/>
    <property type="match status" value="1"/>
</dbReference>
<protein>
    <submittedName>
        <fullName evidence="4">3-carboxy-cis,cis-muconate cycloisomerase</fullName>
    </submittedName>
</protein>
<dbReference type="EMBL" id="FONR01000012">
    <property type="protein sequence ID" value="SFF83992.1"/>
    <property type="molecule type" value="Genomic_DNA"/>
</dbReference>
<dbReference type="PRINTS" id="PR00145">
    <property type="entry name" value="ARGSUCLYASE"/>
</dbReference>
<dbReference type="SMART" id="SM00998">
    <property type="entry name" value="ADSL_C"/>
    <property type="match status" value="1"/>
</dbReference>
<evidence type="ECO:0000256" key="1">
    <source>
        <dbReference type="ARBA" id="ARBA00023239"/>
    </source>
</evidence>
<gene>
    <name evidence="4" type="ORF">SAMN02787118_112268</name>
</gene>
<proteinExistence type="inferred from homology"/>
<dbReference type="RefSeq" id="WP_075030416.1">
    <property type="nucleotide sequence ID" value="NZ_FONR01000012.1"/>
</dbReference>
<dbReference type="NCBIfam" id="TIGR02426">
    <property type="entry name" value="protocat_pcaB"/>
    <property type="match status" value="1"/>
</dbReference>
<dbReference type="PRINTS" id="PR00149">
    <property type="entry name" value="FUMRATELYASE"/>
</dbReference>
<dbReference type="Proteomes" id="UP000181942">
    <property type="component" value="Unassembled WGS sequence"/>
</dbReference>
<dbReference type="GO" id="GO:0019619">
    <property type="term" value="P:3,4-dihydroxybenzoate catabolic process"/>
    <property type="evidence" value="ECO:0007669"/>
    <property type="project" value="InterPro"/>
</dbReference>
<evidence type="ECO:0000313" key="5">
    <source>
        <dbReference type="Proteomes" id="UP000181942"/>
    </source>
</evidence>
<dbReference type="AlphaFoldDB" id="A0A1I2LXE6"/>
<dbReference type="GO" id="GO:0016853">
    <property type="term" value="F:isomerase activity"/>
    <property type="evidence" value="ECO:0007669"/>
    <property type="project" value="UniProtKB-KW"/>
</dbReference>
<dbReference type="Gene3D" id="1.10.275.10">
    <property type="entry name" value="Fumarase/aspartase (N-terminal domain)"/>
    <property type="match status" value="1"/>
</dbReference>
<dbReference type="InterPro" id="IPR019468">
    <property type="entry name" value="AdenyloSucc_lyase_C"/>
</dbReference>
<dbReference type="CDD" id="cd01597">
    <property type="entry name" value="pCLME"/>
    <property type="match status" value="1"/>
</dbReference>
<dbReference type="InterPro" id="IPR020557">
    <property type="entry name" value="Fumarate_lyase_CS"/>
</dbReference>
<evidence type="ECO:0000256" key="2">
    <source>
        <dbReference type="ARBA" id="ARBA00034772"/>
    </source>
</evidence>
<dbReference type="InterPro" id="IPR000362">
    <property type="entry name" value="Fumarate_lyase_fam"/>
</dbReference>
<organism evidence="4 5">
    <name type="scientific">Streptomyces mirabilis</name>
    <dbReference type="NCBI Taxonomy" id="68239"/>
    <lineage>
        <taxon>Bacteria</taxon>
        <taxon>Bacillati</taxon>
        <taxon>Actinomycetota</taxon>
        <taxon>Actinomycetes</taxon>
        <taxon>Kitasatosporales</taxon>
        <taxon>Streptomycetaceae</taxon>
        <taxon>Streptomyces</taxon>
    </lineage>
</organism>
<comment type="similarity">
    <text evidence="2">Belongs to the class-II fumarase/aspartase family.</text>
</comment>
<accession>A0A1I2LXE6</accession>
<dbReference type="PROSITE" id="PS00163">
    <property type="entry name" value="FUMARATE_LYASES"/>
    <property type="match status" value="1"/>
</dbReference>
<dbReference type="Gene3D" id="1.20.200.10">
    <property type="entry name" value="Fumarase/aspartase (Central domain)"/>
    <property type="match status" value="1"/>
</dbReference>
<dbReference type="InterPro" id="IPR012789">
    <property type="entry name" value="Protocat_PcaB-like"/>
</dbReference>
<dbReference type="PANTHER" id="PTHR43172:SF2">
    <property type="entry name" value="ADENYLOSUCCINATE LYASE C-TERMINAL DOMAIN-CONTAINING PROTEIN"/>
    <property type="match status" value="1"/>
</dbReference>
<feature type="domain" description="Adenylosuccinate lyase C-terminal" evidence="3">
    <location>
        <begin position="367"/>
        <end position="442"/>
    </location>
</feature>